<dbReference type="AlphaFoldDB" id="A0AAV7I8A3"/>
<proteinExistence type="predicted"/>
<evidence type="ECO:0000313" key="1">
    <source>
        <dbReference type="EMBL" id="KAH0547429.1"/>
    </source>
</evidence>
<protein>
    <submittedName>
        <fullName evidence="1">Uncharacterized protein</fullName>
    </submittedName>
</protein>
<evidence type="ECO:0000313" key="2">
    <source>
        <dbReference type="Proteomes" id="UP000826195"/>
    </source>
</evidence>
<comment type="caution">
    <text evidence="1">The sequence shown here is derived from an EMBL/GenBank/DDBJ whole genome shotgun (WGS) entry which is preliminary data.</text>
</comment>
<dbReference type="Proteomes" id="UP000826195">
    <property type="component" value="Unassembled WGS sequence"/>
</dbReference>
<accession>A0AAV7I8A3</accession>
<organism evidence="1 2">
    <name type="scientific">Cotesia glomerata</name>
    <name type="common">Lepidopteran parasitic wasp</name>
    <name type="synonym">Apanteles glomeratus</name>
    <dbReference type="NCBI Taxonomy" id="32391"/>
    <lineage>
        <taxon>Eukaryota</taxon>
        <taxon>Metazoa</taxon>
        <taxon>Ecdysozoa</taxon>
        <taxon>Arthropoda</taxon>
        <taxon>Hexapoda</taxon>
        <taxon>Insecta</taxon>
        <taxon>Pterygota</taxon>
        <taxon>Neoptera</taxon>
        <taxon>Endopterygota</taxon>
        <taxon>Hymenoptera</taxon>
        <taxon>Apocrita</taxon>
        <taxon>Ichneumonoidea</taxon>
        <taxon>Braconidae</taxon>
        <taxon>Microgastrinae</taxon>
        <taxon>Cotesia</taxon>
    </lineage>
</organism>
<sequence>MGLWAPAPYASVPVGPQCNAKGGSKRQLLSSPASHSLFPVFGLVARSPSTTFFYPRALPRPVTESPHQILVAWHHPSIRTRSVYSRTVQRTIILLLFYCFWAPLPPRLPLLRGAQFWGLVFNFDTYYRNRIKKPSQETITCISAKMENLKGTTPGFNSIVDNTFK</sequence>
<dbReference type="EMBL" id="JAHXZJ010002237">
    <property type="protein sequence ID" value="KAH0547429.1"/>
    <property type="molecule type" value="Genomic_DNA"/>
</dbReference>
<gene>
    <name evidence="1" type="ORF">KQX54_019296</name>
</gene>
<name>A0AAV7I8A3_COTGL</name>
<reference evidence="1 2" key="1">
    <citation type="journal article" date="2021" name="J. Hered.">
        <title>A chromosome-level genome assembly of the parasitoid wasp, Cotesia glomerata (Hymenoptera: Braconidae).</title>
        <authorList>
            <person name="Pinto B.J."/>
            <person name="Weis J.J."/>
            <person name="Gamble T."/>
            <person name="Ode P.J."/>
            <person name="Paul R."/>
            <person name="Zaspel J.M."/>
        </authorList>
    </citation>
    <scope>NUCLEOTIDE SEQUENCE [LARGE SCALE GENOMIC DNA]</scope>
    <source>
        <strain evidence="1">CgM1</strain>
    </source>
</reference>
<keyword evidence="2" id="KW-1185">Reference proteome</keyword>